<reference evidence="2 3" key="1">
    <citation type="submission" date="2016-08" db="EMBL/GenBank/DDBJ databases">
        <title>A Parts List for Fungal Cellulosomes Revealed by Comparative Genomics.</title>
        <authorList>
            <consortium name="DOE Joint Genome Institute"/>
            <person name="Haitjema C.H."/>
            <person name="Gilmore S.P."/>
            <person name="Henske J.K."/>
            <person name="Solomon K.V."/>
            <person name="De Groot R."/>
            <person name="Kuo A."/>
            <person name="Mondo S.J."/>
            <person name="Salamov A.A."/>
            <person name="Labutti K."/>
            <person name="Zhao Z."/>
            <person name="Chiniquy J."/>
            <person name="Barry K."/>
            <person name="Brewer H.M."/>
            <person name="Purvine S.O."/>
            <person name="Wright A.T."/>
            <person name="Boxma B."/>
            <person name="Van Alen T."/>
            <person name="Hackstein J.H."/>
            <person name="Baker S.E."/>
            <person name="Grigoriev I.V."/>
            <person name="O'Malley M.A."/>
        </authorList>
    </citation>
    <scope>NUCLEOTIDE SEQUENCE [LARGE SCALE GENOMIC DNA]</scope>
    <source>
        <strain evidence="2 3">G1</strain>
    </source>
</reference>
<evidence type="ECO:0000313" key="2">
    <source>
        <dbReference type="EMBL" id="ORY24599.1"/>
    </source>
</evidence>
<proteinExistence type="predicted"/>
<organism evidence="2 3">
    <name type="scientific">Neocallimastix californiae</name>
    <dbReference type="NCBI Taxonomy" id="1754190"/>
    <lineage>
        <taxon>Eukaryota</taxon>
        <taxon>Fungi</taxon>
        <taxon>Fungi incertae sedis</taxon>
        <taxon>Chytridiomycota</taxon>
        <taxon>Chytridiomycota incertae sedis</taxon>
        <taxon>Neocallimastigomycetes</taxon>
        <taxon>Neocallimastigales</taxon>
        <taxon>Neocallimastigaceae</taxon>
        <taxon>Neocallimastix</taxon>
    </lineage>
</organism>
<dbReference type="Proteomes" id="UP000193920">
    <property type="component" value="Unassembled WGS sequence"/>
</dbReference>
<dbReference type="OrthoDB" id="10530390at2759"/>
<name>A0A1Y2APU3_9FUNG</name>
<gene>
    <name evidence="2" type="ORF">LY90DRAFT_514490</name>
</gene>
<protein>
    <submittedName>
        <fullName evidence="2">Uncharacterized protein</fullName>
    </submittedName>
</protein>
<dbReference type="EMBL" id="MCOG01000220">
    <property type="protein sequence ID" value="ORY24599.1"/>
    <property type="molecule type" value="Genomic_DNA"/>
</dbReference>
<accession>A0A1Y2APU3</accession>
<keyword evidence="1" id="KW-0732">Signal</keyword>
<feature type="signal peptide" evidence="1">
    <location>
        <begin position="1"/>
        <end position="21"/>
    </location>
</feature>
<comment type="caution">
    <text evidence="2">The sequence shown here is derived from an EMBL/GenBank/DDBJ whole genome shotgun (WGS) entry which is preliminary data.</text>
</comment>
<dbReference type="AlphaFoldDB" id="A0A1Y2APU3"/>
<feature type="chain" id="PRO_5012463350" evidence="1">
    <location>
        <begin position="22"/>
        <end position="125"/>
    </location>
</feature>
<keyword evidence="3" id="KW-1185">Reference proteome</keyword>
<evidence type="ECO:0000313" key="3">
    <source>
        <dbReference type="Proteomes" id="UP000193920"/>
    </source>
</evidence>
<sequence>MNAFPLFEILVFLTFYISVKAEVVAPIEYHYKITNGNEIKEEQFTGTSKSSETFNDFFDRSITYKKLPLLPKVYETYSTFKKSKLYDDNFVSSLLINADEVSVNNLHSNPDSKTKILGAKVIYVE</sequence>
<evidence type="ECO:0000256" key="1">
    <source>
        <dbReference type="SAM" id="SignalP"/>
    </source>
</evidence>